<name>A0A7H0I5D3_9ACTN</name>
<proteinExistence type="predicted"/>
<organism evidence="1 2">
    <name type="scientific">Streptomyces genisteinicus</name>
    <dbReference type="NCBI Taxonomy" id="2768068"/>
    <lineage>
        <taxon>Bacteria</taxon>
        <taxon>Bacillati</taxon>
        <taxon>Actinomycetota</taxon>
        <taxon>Actinomycetes</taxon>
        <taxon>Kitasatosporales</taxon>
        <taxon>Streptomycetaceae</taxon>
        <taxon>Streptomyces</taxon>
    </lineage>
</organism>
<dbReference type="InterPro" id="IPR046200">
    <property type="entry name" value="DUF6233"/>
</dbReference>
<gene>
    <name evidence="1" type="ORF">IAG43_34110</name>
</gene>
<dbReference type="KEGG" id="sgj:IAG43_34110"/>
<dbReference type="Pfam" id="PF19746">
    <property type="entry name" value="DUF6233"/>
    <property type="match status" value="1"/>
</dbReference>
<dbReference type="Proteomes" id="UP000516230">
    <property type="component" value="Plasmid unnamed3"/>
</dbReference>
<dbReference type="AlphaFoldDB" id="A0A7H0I5D3"/>
<geneLocation type="plasmid" evidence="1 2">
    <name>unnamed3</name>
</geneLocation>
<accession>A0A7H0I5D3</accession>
<keyword evidence="1" id="KW-0614">Plasmid</keyword>
<keyword evidence="2" id="KW-1185">Reference proteome</keyword>
<dbReference type="EMBL" id="CP060827">
    <property type="protein sequence ID" value="QNP67999.1"/>
    <property type="molecule type" value="Genomic_DNA"/>
</dbReference>
<reference evidence="1 2" key="1">
    <citation type="submission" date="2020-08" db="EMBL/GenBank/DDBJ databases">
        <title>A novel species.</title>
        <authorList>
            <person name="Gao J."/>
        </authorList>
    </citation>
    <scope>NUCLEOTIDE SEQUENCE [LARGE SCALE GENOMIC DNA]</scope>
    <source>
        <strain evidence="1 2">CRPJ-33</strain>
        <plasmid evidence="1 2">unnamed3</plasmid>
    </source>
</reference>
<evidence type="ECO:0000313" key="1">
    <source>
        <dbReference type="EMBL" id="QNP67999.1"/>
    </source>
</evidence>
<evidence type="ECO:0000313" key="2">
    <source>
        <dbReference type="Proteomes" id="UP000516230"/>
    </source>
</evidence>
<protein>
    <submittedName>
        <fullName evidence="1">Uncharacterized protein</fullName>
    </submittedName>
</protein>
<sequence>MTTGRPVRDLPADADRLRVLKLWLQLSLQRVRDRIADLERRDVERRRGAAAAPAVPDWVVETGIGADRPRLYVHVGGCHMAGTRVHAVTRDVAARGAADGVEACSHCGADAALGIT</sequence>
<dbReference type="RefSeq" id="WP_187745042.1">
    <property type="nucleotide sequence ID" value="NZ_CP060827.1"/>
</dbReference>